<gene>
    <name evidence="2" type="ORF">E5288_WYG021748</name>
</gene>
<comment type="caution">
    <text evidence="2">The sequence shown here is derived from an EMBL/GenBank/DDBJ whole genome shotgun (WGS) entry which is preliminary data.</text>
</comment>
<protein>
    <submittedName>
        <fullName evidence="2">Uncharacterized protein</fullName>
    </submittedName>
</protein>
<evidence type="ECO:0000256" key="1">
    <source>
        <dbReference type="SAM" id="MobiDB-lite"/>
    </source>
</evidence>
<feature type="compositionally biased region" description="Basic and acidic residues" evidence="1">
    <location>
        <begin position="166"/>
        <end position="178"/>
    </location>
</feature>
<feature type="compositionally biased region" description="Basic and acidic residues" evidence="1">
    <location>
        <begin position="1"/>
        <end position="13"/>
    </location>
</feature>
<name>A0A6B0SDT4_9CETA</name>
<dbReference type="Proteomes" id="UP000322234">
    <property type="component" value="Unassembled WGS sequence"/>
</dbReference>
<feature type="region of interest" description="Disordered" evidence="1">
    <location>
        <begin position="1"/>
        <end position="209"/>
    </location>
</feature>
<evidence type="ECO:0000313" key="2">
    <source>
        <dbReference type="EMBL" id="MXQ99495.1"/>
    </source>
</evidence>
<dbReference type="AlphaFoldDB" id="A0A6B0SDT4"/>
<sequence length="227" mass="25419">MEGRGEMLVDQNKRQPTVEGRQAGTLRRLPTETHGYSDEAGKQENVDPGHRAVHRHSPGRELYPRRTKRSDRRTASRYTARPRHASLNVQLWREQDASRFGDGAQARSPSPASTASARLSKTQSLEREDRGGETNAPNGDPGAWPPSHRHSGAEDPLPVRSQAPRMEGRGEMLVDQNKRQPTTEVRDRLTELQVQSSAGTSRPRSPQHRCYRRPCCQTLELCTAFAG</sequence>
<reference evidence="2" key="1">
    <citation type="submission" date="2019-10" db="EMBL/GenBank/DDBJ databases">
        <title>The sequence and de novo assembly of the wild yak genome.</title>
        <authorList>
            <person name="Liu Y."/>
        </authorList>
    </citation>
    <scope>NUCLEOTIDE SEQUENCE [LARGE SCALE GENOMIC DNA]</scope>
    <source>
        <strain evidence="2">WY2019</strain>
    </source>
</reference>
<feature type="compositionally biased region" description="Low complexity" evidence="1">
    <location>
        <begin position="104"/>
        <end position="120"/>
    </location>
</feature>
<feature type="compositionally biased region" description="Polar residues" evidence="1">
    <location>
        <begin position="192"/>
        <end position="204"/>
    </location>
</feature>
<dbReference type="EMBL" id="VBQZ03000485">
    <property type="protein sequence ID" value="MXQ99495.1"/>
    <property type="molecule type" value="Genomic_DNA"/>
</dbReference>
<evidence type="ECO:0000313" key="3">
    <source>
        <dbReference type="Proteomes" id="UP000322234"/>
    </source>
</evidence>
<proteinExistence type="predicted"/>
<accession>A0A6B0SDT4</accession>
<feature type="compositionally biased region" description="Basic and acidic residues" evidence="1">
    <location>
        <begin position="29"/>
        <end position="50"/>
    </location>
</feature>
<organism evidence="2 3">
    <name type="scientific">Bos mutus</name>
    <name type="common">wild yak</name>
    <dbReference type="NCBI Taxonomy" id="72004"/>
    <lineage>
        <taxon>Eukaryota</taxon>
        <taxon>Metazoa</taxon>
        <taxon>Chordata</taxon>
        <taxon>Craniata</taxon>
        <taxon>Vertebrata</taxon>
        <taxon>Euteleostomi</taxon>
        <taxon>Mammalia</taxon>
        <taxon>Eutheria</taxon>
        <taxon>Laurasiatheria</taxon>
        <taxon>Artiodactyla</taxon>
        <taxon>Ruminantia</taxon>
        <taxon>Pecora</taxon>
        <taxon>Bovidae</taxon>
        <taxon>Bovinae</taxon>
        <taxon>Bos</taxon>
    </lineage>
</organism>
<keyword evidence="3" id="KW-1185">Reference proteome</keyword>